<dbReference type="Proteomes" id="UP000238274">
    <property type="component" value="Unassembled WGS sequence"/>
</dbReference>
<feature type="compositionally biased region" description="Low complexity" evidence="1">
    <location>
        <begin position="84"/>
        <end position="115"/>
    </location>
</feature>
<dbReference type="AlphaFoldDB" id="A0A2S4W0Z6"/>
<dbReference type="InterPro" id="IPR029052">
    <property type="entry name" value="Metallo-depent_PP-like"/>
</dbReference>
<evidence type="ECO:0000256" key="1">
    <source>
        <dbReference type="SAM" id="MobiDB-lite"/>
    </source>
</evidence>
<dbReference type="SUPFAM" id="SSF56300">
    <property type="entry name" value="Metallo-dependent phosphatases"/>
    <property type="match status" value="1"/>
</dbReference>
<dbReference type="EMBL" id="PKSM01000085">
    <property type="protein sequence ID" value="POW15418.1"/>
    <property type="molecule type" value="Genomic_DNA"/>
</dbReference>
<reference evidence="2 3" key="1">
    <citation type="submission" date="2017-12" db="EMBL/GenBank/DDBJ databases">
        <title>Gene loss provides genomic basis for host adaptation in cereal stripe rust fungi.</title>
        <authorList>
            <person name="Xia C."/>
        </authorList>
    </citation>
    <scope>NUCLEOTIDE SEQUENCE [LARGE SCALE GENOMIC DNA]</scope>
    <source>
        <strain evidence="2 3">93TX-2</strain>
    </source>
</reference>
<reference evidence="3" key="2">
    <citation type="journal article" date="2018" name="BMC Genomics">
        <title>Genomic insights into host adaptation between the wheat stripe rust pathogen (Puccinia striiformis f. sp. tritici) and the barley stripe rust pathogen (Puccinia striiformis f. sp. hordei).</title>
        <authorList>
            <person name="Xia C."/>
            <person name="Wang M."/>
            <person name="Yin C."/>
            <person name="Cornejo O.E."/>
            <person name="Hulbert S.H."/>
            <person name="Chen X."/>
        </authorList>
    </citation>
    <scope>NUCLEOTIDE SEQUENCE [LARGE SCALE GENOMIC DNA]</scope>
    <source>
        <strain evidence="3">93TX-2</strain>
    </source>
</reference>
<proteinExistence type="predicted"/>
<dbReference type="Gene3D" id="3.60.21.10">
    <property type="match status" value="1"/>
</dbReference>
<accession>A0A2S4W0Z6</accession>
<reference evidence="3" key="3">
    <citation type="journal article" date="2018" name="Mol. Plant Microbe Interact.">
        <title>Genome sequence resources for the wheat stripe rust pathogen (Puccinia striiformis f. sp. tritici) and the barley stripe rust pathogen (Puccinia striiformis f. sp. hordei).</title>
        <authorList>
            <person name="Xia C."/>
            <person name="Wang M."/>
            <person name="Yin C."/>
            <person name="Cornejo O.E."/>
            <person name="Hulbert S.H."/>
            <person name="Chen X."/>
        </authorList>
    </citation>
    <scope>NUCLEOTIDE SEQUENCE [LARGE SCALE GENOMIC DNA]</scope>
    <source>
        <strain evidence="3">93TX-2</strain>
    </source>
</reference>
<keyword evidence="3" id="KW-1185">Reference proteome</keyword>
<gene>
    <name evidence="2" type="ORF">PSHT_07061</name>
</gene>
<feature type="non-terminal residue" evidence="2">
    <location>
        <position position="122"/>
    </location>
</feature>
<dbReference type="VEuPathDB" id="FungiDB:PSTT_00135"/>
<sequence>MADLVWPDLDLDKEDFAISPRNWDSEMKKFLTMDDMYHILRAHELCMEGFLVLYDDQLSTRLDQMDISISMYLMPSLKNERDGPQPQMQLQQRQQQLQMQHQQNNGGQDNGMPNPYMLPQVE</sequence>
<evidence type="ECO:0000313" key="2">
    <source>
        <dbReference type="EMBL" id="POW15418.1"/>
    </source>
</evidence>
<protein>
    <submittedName>
        <fullName evidence="2">Uncharacterized protein</fullName>
    </submittedName>
</protein>
<evidence type="ECO:0000313" key="3">
    <source>
        <dbReference type="Proteomes" id="UP000238274"/>
    </source>
</evidence>
<feature type="region of interest" description="Disordered" evidence="1">
    <location>
        <begin position="76"/>
        <end position="122"/>
    </location>
</feature>
<comment type="caution">
    <text evidence="2">The sequence shown here is derived from an EMBL/GenBank/DDBJ whole genome shotgun (WGS) entry which is preliminary data.</text>
</comment>
<dbReference type="VEuPathDB" id="FungiDB:PSHT_07061"/>
<organism evidence="2 3">
    <name type="scientific">Puccinia striiformis</name>
    <dbReference type="NCBI Taxonomy" id="27350"/>
    <lineage>
        <taxon>Eukaryota</taxon>
        <taxon>Fungi</taxon>
        <taxon>Dikarya</taxon>
        <taxon>Basidiomycota</taxon>
        <taxon>Pucciniomycotina</taxon>
        <taxon>Pucciniomycetes</taxon>
        <taxon>Pucciniales</taxon>
        <taxon>Pucciniaceae</taxon>
        <taxon>Puccinia</taxon>
    </lineage>
</organism>
<name>A0A2S4W0Z6_9BASI</name>